<dbReference type="RefSeq" id="WP_254287441.1">
    <property type="nucleotide sequence ID" value="NZ_JAMLDY010000001.1"/>
</dbReference>
<keyword evidence="4" id="KW-0560">Oxidoreductase</keyword>
<evidence type="ECO:0000313" key="6">
    <source>
        <dbReference type="EMBL" id="MCP3733449.1"/>
    </source>
</evidence>
<feature type="domain" description="FAD-binding PCMH-type" evidence="5">
    <location>
        <begin position="78"/>
        <end position="247"/>
    </location>
</feature>
<evidence type="ECO:0000256" key="1">
    <source>
        <dbReference type="ARBA" id="ARBA00005466"/>
    </source>
</evidence>
<dbReference type="InterPro" id="IPR016167">
    <property type="entry name" value="FAD-bd_PCMH_sub1"/>
</dbReference>
<evidence type="ECO:0000313" key="7">
    <source>
        <dbReference type="Proteomes" id="UP001139486"/>
    </source>
</evidence>
<dbReference type="AlphaFoldDB" id="A0A9X2KNA4"/>
<keyword evidence="2" id="KW-0285">Flavoprotein</keyword>
<dbReference type="SUPFAM" id="SSF55103">
    <property type="entry name" value="FAD-linked oxidases, C-terminal domain"/>
    <property type="match status" value="1"/>
</dbReference>
<dbReference type="InterPro" id="IPR036318">
    <property type="entry name" value="FAD-bd_PCMH-like_sf"/>
</dbReference>
<dbReference type="EMBL" id="JAMLDY010000001">
    <property type="protein sequence ID" value="MCP3733449.1"/>
    <property type="molecule type" value="Genomic_DNA"/>
</dbReference>
<dbReference type="GO" id="GO:0016491">
    <property type="term" value="F:oxidoreductase activity"/>
    <property type="evidence" value="ECO:0007669"/>
    <property type="project" value="UniProtKB-KW"/>
</dbReference>
<reference evidence="6" key="1">
    <citation type="submission" date="2022-05" db="EMBL/GenBank/DDBJ databases">
        <title>Sphingomonas sp. strain RP10 Genome sequencing and assembly.</title>
        <authorList>
            <person name="Kim I."/>
        </authorList>
    </citation>
    <scope>NUCLEOTIDE SEQUENCE</scope>
    <source>
        <strain evidence="6">RP10</strain>
    </source>
</reference>
<keyword evidence="3" id="KW-0274">FAD</keyword>
<gene>
    <name evidence="6" type="ORF">M9979_00930</name>
</gene>
<dbReference type="InterPro" id="IPR006094">
    <property type="entry name" value="Oxid_FAD_bind_N"/>
</dbReference>
<evidence type="ECO:0000256" key="2">
    <source>
        <dbReference type="ARBA" id="ARBA00022630"/>
    </source>
</evidence>
<evidence type="ECO:0000256" key="3">
    <source>
        <dbReference type="ARBA" id="ARBA00022827"/>
    </source>
</evidence>
<evidence type="ECO:0000259" key="5">
    <source>
        <dbReference type="PROSITE" id="PS51387"/>
    </source>
</evidence>
<dbReference type="InterPro" id="IPR016169">
    <property type="entry name" value="FAD-bd_PCMH_sub2"/>
</dbReference>
<proteinExistence type="inferred from homology"/>
<sequence length="545" mass="58649">MTARGRRWMAGGSVLALTATGIAAWVAPLAADPVGPKDCTGILPPLPAIDSRATPAITVAEPRWSQRGGTVNDASCLSRTAVAGVVRPRSEADVATALAYARAHRLPVSAAGVKHSMGGQAFRAGGIVLDMRGLAAIRLDEAARTVTVGGGATWHAIQQAVHPRFAVKAMQSTDIFSVGGSISVNAHGMDHRAGAVMGSLRSVRVMLADGRIVTASRDENADLFRHVVGGYGLFGVIVSAVLDVVPNDVYRSERRLIDYRAFPATFAQIAADPAVGLSYVHLSTAPATLLQEALVYAYRRFPEDQALARAPLSEVASTKVRRLTVNLAKKNDMFKSLKWWSEKHIEHRIETCTVTRAQAQGSGEACLVARNDPMHDSVAYLFNDLPGETDILHEYFVPRDRIVPFIDGMRAIFRTQDANVVNASIRAVGVEDNALSYAPAPAFSVVLYLNQPTTADGTARMRRLTSDLIDLTAAQGGRFFLPYQLHYTPAQLERSYPEIGAFFAAKRGWDPDGLFSNTWYARYAPAFAKQPAAIRPSITSGAPSA</sequence>
<evidence type="ECO:0000256" key="4">
    <source>
        <dbReference type="ARBA" id="ARBA00023002"/>
    </source>
</evidence>
<dbReference type="Gene3D" id="3.30.465.10">
    <property type="match status" value="1"/>
</dbReference>
<dbReference type="GO" id="GO:0071949">
    <property type="term" value="F:FAD binding"/>
    <property type="evidence" value="ECO:0007669"/>
    <property type="project" value="InterPro"/>
</dbReference>
<accession>A0A9X2KNA4</accession>
<dbReference type="Pfam" id="PF01565">
    <property type="entry name" value="FAD_binding_4"/>
    <property type="match status" value="1"/>
</dbReference>
<name>A0A9X2KNA4_9SPHN</name>
<protein>
    <submittedName>
        <fullName evidence="6">FAD-binding oxidoreductase</fullName>
    </submittedName>
</protein>
<dbReference type="PANTHER" id="PTHR13878:SF53">
    <property type="entry name" value="CYTOKININ DEHYDROGENASE 6"/>
    <property type="match status" value="1"/>
</dbReference>
<dbReference type="PANTHER" id="PTHR13878">
    <property type="entry name" value="GULONOLACTONE OXIDASE"/>
    <property type="match status" value="1"/>
</dbReference>
<keyword evidence="7" id="KW-1185">Reference proteome</keyword>
<dbReference type="SUPFAM" id="SSF56176">
    <property type="entry name" value="FAD-binding/transporter-associated domain-like"/>
    <property type="match status" value="1"/>
</dbReference>
<dbReference type="InterPro" id="IPR016166">
    <property type="entry name" value="FAD-bd_PCMH"/>
</dbReference>
<dbReference type="PROSITE" id="PS51387">
    <property type="entry name" value="FAD_PCMH"/>
    <property type="match status" value="1"/>
</dbReference>
<organism evidence="6 7">
    <name type="scientific">Sphingomonas liriopis</name>
    <dbReference type="NCBI Taxonomy" id="2949094"/>
    <lineage>
        <taxon>Bacteria</taxon>
        <taxon>Pseudomonadati</taxon>
        <taxon>Pseudomonadota</taxon>
        <taxon>Alphaproteobacteria</taxon>
        <taxon>Sphingomonadales</taxon>
        <taxon>Sphingomonadaceae</taxon>
        <taxon>Sphingomonas</taxon>
    </lineage>
</organism>
<dbReference type="Proteomes" id="UP001139486">
    <property type="component" value="Unassembled WGS sequence"/>
</dbReference>
<dbReference type="Gene3D" id="3.30.43.10">
    <property type="entry name" value="Uridine Diphospho-n-acetylenolpyruvylglucosamine Reductase, domain 2"/>
    <property type="match status" value="1"/>
</dbReference>
<comment type="similarity">
    <text evidence="1">Belongs to the oxygen-dependent FAD-linked oxidoreductase family.</text>
</comment>
<dbReference type="InterPro" id="IPR016164">
    <property type="entry name" value="FAD-linked_Oxase-like_C"/>
</dbReference>
<dbReference type="InterPro" id="IPR050432">
    <property type="entry name" value="FAD-linked_Oxidoreductases_BP"/>
</dbReference>
<comment type="caution">
    <text evidence="6">The sequence shown here is derived from an EMBL/GenBank/DDBJ whole genome shotgun (WGS) entry which is preliminary data.</text>
</comment>